<evidence type="ECO:0000259" key="2">
    <source>
        <dbReference type="SMART" id="SM00900"/>
    </source>
</evidence>
<proteinExistence type="predicted"/>
<name>A0A1H0AWG0_9FIRM</name>
<feature type="domain" description="FMN-binding" evidence="2">
    <location>
        <begin position="39"/>
        <end position="130"/>
    </location>
</feature>
<evidence type="ECO:0000313" key="4">
    <source>
        <dbReference type="Proteomes" id="UP000199182"/>
    </source>
</evidence>
<sequence>MKTKILLAVVLLLVVSFTGCTGGYKDGTYKAEAAEYEHGWKDYLVIGVADGKVTVKEFDALNEAGDKKSQDADYRAAMEPVSGTYPEKYIADIISEFQKKGSADKMDTITGATKSTNSFKALLNEALAKAQKGEAKSAAPEDSSK</sequence>
<keyword evidence="1" id="KW-0732">Signal</keyword>
<dbReference type="Pfam" id="PF04205">
    <property type="entry name" value="FMN_bind"/>
    <property type="match status" value="1"/>
</dbReference>
<dbReference type="Proteomes" id="UP000199182">
    <property type="component" value="Unassembled WGS sequence"/>
</dbReference>
<evidence type="ECO:0000313" key="3">
    <source>
        <dbReference type="EMBL" id="SDN37641.1"/>
    </source>
</evidence>
<keyword evidence="3" id="KW-0449">Lipoprotein</keyword>
<keyword evidence="4" id="KW-1185">Reference proteome</keyword>
<dbReference type="GO" id="GO:0016020">
    <property type="term" value="C:membrane"/>
    <property type="evidence" value="ECO:0007669"/>
    <property type="project" value="InterPro"/>
</dbReference>
<feature type="chain" id="PRO_5039133364" evidence="1">
    <location>
        <begin position="22"/>
        <end position="145"/>
    </location>
</feature>
<accession>A0A1H0AWG0</accession>
<reference evidence="3 4" key="1">
    <citation type="submission" date="2016-10" db="EMBL/GenBank/DDBJ databases">
        <authorList>
            <person name="de Groot N.N."/>
        </authorList>
    </citation>
    <scope>NUCLEOTIDE SEQUENCE [LARGE SCALE GENOMIC DNA]</scope>
    <source>
        <strain evidence="3 4">CGMCC 1.5012</strain>
    </source>
</reference>
<dbReference type="GO" id="GO:0010181">
    <property type="term" value="F:FMN binding"/>
    <property type="evidence" value="ECO:0007669"/>
    <property type="project" value="InterPro"/>
</dbReference>
<organism evidence="3 4">
    <name type="scientific">Acetanaerobacterium elongatum</name>
    <dbReference type="NCBI Taxonomy" id="258515"/>
    <lineage>
        <taxon>Bacteria</taxon>
        <taxon>Bacillati</taxon>
        <taxon>Bacillota</taxon>
        <taxon>Clostridia</taxon>
        <taxon>Eubacteriales</taxon>
        <taxon>Oscillospiraceae</taxon>
        <taxon>Acetanaerobacterium</taxon>
    </lineage>
</organism>
<dbReference type="STRING" id="258515.SAMN05192585_11763"/>
<evidence type="ECO:0000256" key="1">
    <source>
        <dbReference type="SAM" id="SignalP"/>
    </source>
</evidence>
<feature type="signal peptide" evidence="1">
    <location>
        <begin position="1"/>
        <end position="21"/>
    </location>
</feature>
<dbReference type="AlphaFoldDB" id="A0A1H0AWG0"/>
<dbReference type="EMBL" id="FNID01000017">
    <property type="protein sequence ID" value="SDN37641.1"/>
    <property type="molecule type" value="Genomic_DNA"/>
</dbReference>
<protein>
    <submittedName>
        <fullName evidence="3">Major membrane immunogen, membrane-anchored lipoprotein</fullName>
    </submittedName>
</protein>
<dbReference type="InterPro" id="IPR007329">
    <property type="entry name" value="FMN-bd"/>
</dbReference>
<dbReference type="Gene3D" id="3.90.1010.20">
    <property type="match status" value="1"/>
</dbReference>
<gene>
    <name evidence="3" type="ORF">SAMN05192585_11763</name>
</gene>
<dbReference type="SMART" id="SM00900">
    <property type="entry name" value="FMN_bind"/>
    <property type="match status" value="1"/>
</dbReference>
<dbReference type="PROSITE" id="PS51257">
    <property type="entry name" value="PROKAR_LIPOPROTEIN"/>
    <property type="match status" value="1"/>
</dbReference>